<keyword evidence="2" id="KW-1185">Reference proteome</keyword>
<dbReference type="SUPFAM" id="SSF47598">
    <property type="entry name" value="Ribbon-helix-helix"/>
    <property type="match status" value="1"/>
</dbReference>
<evidence type="ECO:0008006" key="3">
    <source>
        <dbReference type="Google" id="ProtNLM"/>
    </source>
</evidence>
<organism evidence="1 2">
    <name type="scientific">Fodinicola feengrottensis</name>
    <dbReference type="NCBI Taxonomy" id="435914"/>
    <lineage>
        <taxon>Bacteria</taxon>
        <taxon>Bacillati</taxon>
        <taxon>Actinomycetota</taxon>
        <taxon>Actinomycetes</taxon>
        <taxon>Mycobacteriales</taxon>
        <taxon>Fodinicola</taxon>
    </lineage>
</organism>
<dbReference type="InterPro" id="IPR013321">
    <property type="entry name" value="Arc_rbn_hlx_hlx"/>
</dbReference>
<dbReference type="EMBL" id="BAAANY010000031">
    <property type="protein sequence ID" value="GAA1707485.1"/>
    <property type="molecule type" value="Genomic_DNA"/>
</dbReference>
<evidence type="ECO:0000313" key="2">
    <source>
        <dbReference type="Proteomes" id="UP001500618"/>
    </source>
</evidence>
<dbReference type="InterPro" id="IPR010985">
    <property type="entry name" value="Ribbon_hlx_hlx"/>
</dbReference>
<comment type="caution">
    <text evidence="1">The sequence shown here is derived from an EMBL/GenBank/DDBJ whole genome shotgun (WGS) entry which is preliminary data.</text>
</comment>
<dbReference type="RefSeq" id="WP_344314134.1">
    <property type="nucleotide sequence ID" value="NZ_BAAANY010000031.1"/>
</dbReference>
<gene>
    <name evidence="1" type="ORF">GCM10009765_66170</name>
</gene>
<name>A0ABP4UP25_9ACTN</name>
<evidence type="ECO:0000313" key="1">
    <source>
        <dbReference type="EMBL" id="GAA1707485.1"/>
    </source>
</evidence>
<accession>A0ABP4UP25</accession>
<dbReference type="Gene3D" id="1.10.1220.10">
    <property type="entry name" value="Met repressor-like"/>
    <property type="match status" value="1"/>
</dbReference>
<sequence>MSPSPSPAGKLAAALESLSPADRQEVTAWLLETTRAVAQPPSVVPPTHQFDSPRMRRASIWTGMPADWRRQLTSTLPSGENSQLVTVRLPTDQHARLRDWCSSHNFTMAAVVRGLIERFLDDQEPREPTSPA</sequence>
<proteinExistence type="predicted"/>
<reference evidence="2" key="1">
    <citation type="journal article" date="2019" name="Int. J. Syst. Evol. Microbiol.">
        <title>The Global Catalogue of Microorganisms (GCM) 10K type strain sequencing project: providing services to taxonomists for standard genome sequencing and annotation.</title>
        <authorList>
            <consortium name="The Broad Institute Genomics Platform"/>
            <consortium name="The Broad Institute Genome Sequencing Center for Infectious Disease"/>
            <person name="Wu L."/>
            <person name="Ma J."/>
        </authorList>
    </citation>
    <scope>NUCLEOTIDE SEQUENCE [LARGE SCALE GENOMIC DNA]</scope>
    <source>
        <strain evidence="2">JCM 14718</strain>
    </source>
</reference>
<dbReference type="Proteomes" id="UP001500618">
    <property type="component" value="Unassembled WGS sequence"/>
</dbReference>
<protein>
    <recommendedName>
        <fullName evidence="3">CopG family transcriptional regulator</fullName>
    </recommendedName>
</protein>